<protein>
    <submittedName>
        <fullName evidence="3">Signal peptide protein</fullName>
        <ecNumber evidence="3">3.1.-.-</ecNumber>
    </submittedName>
</protein>
<keyword evidence="1" id="KW-0732">Signal</keyword>
<accession>W0VF22</accession>
<dbReference type="SUPFAM" id="SSF53474">
    <property type="entry name" value="alpha/beta-Hydrolases"/>
    <property type="match status" value="1"/>
</dbReference>
<dbReference type="STRING" id="1349767.GJA_5336"/>
<name>W0VF22_9BURK</name>
<organism evidence="3 4">
    <name type="scientific">Janthinobacterium agaricidamnosum NBRC 102515 = DSM 9628</name>
    <dbReference type="NCBI Taxonomy" id="1349767"/>
    <lineage>
        <taxon>Bacteria</taxon>
        <taxon>Pseudomonadati</taxon>
        <taxon>Pseudomonadota</taxon>
        <taxon>Betaproteobacteria</taxon>
        <taxon>Burkholderiales</taxon>
        <taxon>Oxalobacteraceae</taxon>
        <taxon>Janthinobacterium</taxon>
    </lineage>
</organism>
<evidence type="ECO:0000259" key="2">
    <source>
        <dbReference type="Pfam" id="PF12697"/>
    </source>
</evidence>
<dbReference type="eggNOG" id="COG1073">
    <property type="taxonomic scope" value="Bacteria"/>
</dbReference>
<evidence type="ECO:0000256" key="1">
    <source>
        <dbReference type="SAM" id="SignalP"/>
    </source>
</evidence>
<dbReference type="InterPro" id="IPR000073">
    <property type="entry name" value="AB_hydrolase_1"/>
</dbReference>
<dbReference type="EMBL" id="HG322949">
    <property type="protein sequence ID" value="CDG85932.1"/>
    <property type="molecule type" value="Genomic_DNA"/>
</dbReference>
<feature type="chain" id="PRO_5004797844" evidence="1">
    <location>
        <begin position="24"/>
        <end position="255"/>
    </location>
</feature>
<dbReference type="RefSeq" id="WP_242404625.1">
    <property type="nucleotide sequence ID" value="NZ_BCTH01000020.1"/>
</dbReference>
<dbReference type="Pfam" id="PF12697">
    <property type="entry name" value="Abhydrolase_6"/>
    <property type="match status" value="1"/>
</dbReference>
<dbReference type="PANTHER" id="PTHR37017">
    <property type="entry name" value="AB HYDROLASE-1 DOMAIN-CONTAINING PROTEIN-RELATED"/>
    <property type="match status" value="1"/>
</dbReference>
<dbReference type="Proteomes" id="UP000027604">
    <property type="component" value="Chromosome I"/>
</dbReference>
<reference evidence="3 4" key="1">
    <citation type="journal article" date="2015" name="Genome Announc.">
        <title>Genome Sequence of Mushroom Soft-Rot Pathogen Janthinobacterium agaricidamnosum.</title>
        <authorList>
            <person name="Graupner K."/>
            <person name="Lackner G."/>
            <person name="Hertweck C."/>
        </authorList>
    </citation>
    <scope>NUCLEOTIDE SEQUENCE [LARGE SCALE GENOMIC DNA]</scope>
    <source>
        <strain evidence="4">NBRC 102515 / DSM 9628</strain>
    </source>
</reference>
<feature type="signal peptide" evidence="1">
    <location>
        <begin position="1"/>
        <end position="23"/>
    </location>
</feature>
<dbReference type="InterPro" id="IPR029058">
    <property type="entry name" value="AB_hydrolase_fold"/>
</dbReference>
<proteinExistence type="predicted"/>
<dbReference type="GO" id="GO:0016787">
    <property type="term" value="F:hydrolase activity"/>
    <property type="evidence" value="ECO:0007669"/>
    <property type="project" value="UniProtKB-KW"/>
</dbReference>
<dbReference type="InterPro" id="IPR052897">
    <property type="entry name" value="Sec-Metab_Biosynth_Hydrolase"/>
</dbReference>
<dbReference type="HOGENOM" id="CLU_046066_2_0_4"/>
<sequence>MKRTYAVIASAIACAAFTSGAGAQERIRPPGARNVIIVHDAFVDGSGWRAVHDILYQKGYNVSVVQNTLHSLQEDAVALDKQLMYADGPAVLVGHGYGGSVITIGGSNKKVKALVYVAGYAPDVSESVSQLANSMPPANDSLRTTFDGFVFINPAYFGRDYAADLPETSSAYMAVSQQHATTTALGGQSRTVAWRGTPSYGIVASDDRIVKPELQRWMYQRAGSKVTEIKASHALYISQPEAVAKVIEEAALAAK</sequence>
<gene>
    <name evidence="3" type="ORF">GJA_5336</name>
</gene>
<dbReference type="AlphaFoldDB" id="W0VF22"/>
<dbReference type="PANTHER" id="PTHR37017:SF11">
    <property type="entry name" value="ESTERASE_LIPASE_THIOESTERASE DOMAIN-CONTAINING PROTEIN"/>
    <property type="match status" value="1"/>
</dbReference>
<keyword evidence="3" id="KW-0378">Hydrolase</keyword>
<dbReference type="KEGG" id="jag:GJA_5336"/>
<evidence type="ECO:0000313" key="4">
    <source>
        <dbReference type="Proteomes" id="UP000027604"/>
    </source>
</evidence>
<keyword evidence="4" id="KW-1185">Reference proteome</keyword>
<evidence type="ECO:0000313" key="3">
    <source>
        <dbReference type="EMBL" id="CDG85932.1"/>
    </source>
</evidence>
<feature type="domain" description="AB hydrolase-1" evidence="2">
    <location>
        <begin position="74"/>
        <end position="245"/>
    </location>
</feature>
<dbReference type="Gene3D" id="3.40.50.1820">
    <property type="entry name" value="alpha/beta hydrolase"/>
    <property type="match status" value="1"/>
</dbReference>
<dbReference type="PATRIC" id="fig|1349767.4.peg.1930"/>
<dbReference type="EC" id="3.1.-.-" evidence="3"/>